<keyword evidence="7 8" id="KW-0924">Ammonia transport</keyword>
<evidence type="ECO:0000313" key="10">
    <source>
        <dbReference type="EMBL" id="CAK0825919.1"/>
    </source>
</evidence>
<evidence type="ECO:0000256" key="3">
    <source>
        <dbReference type="ARBA" id="ARBA00022448"/>
    </source>
</evidence>
<name>A0ABN9S416_9DINO</name>
<dbReference type="InterPro" id="IPR029020">
    <property type="entry name" value="Ammonium/urea_transptr"/>
</dbReference>
<dbReference type="PANTHER" id="PTHR43029">
    <property type="entry name" value="AMMONIUM TRANSPORTER MEP2"/>
    <property type="match status" value="1"/>
</dbReference>
<protein>
    <recommendedName>
        <fullName evidence="8">Ammonium transporter</fullName>
    </recommendedName>
</protein>
<evidence type="ECO:0000256" key="1">
    <source>
        <dbReference type="ARBA" id="ARBA00004141"/>
    </source>
</evidence>
<organism evidence="10 11">
    <name type="scientific">Prorocentrum cordatum</name>
    <dbReference type="NCBI Taxonomy" id="2364126"/>
    <lineage>
        <taxon>Eukaryota</taxon>
        <taxon>Sar</taxon>
        <taxon>Alveolata</taxon>
        <taxon>Dinophyceae</taxon>
        <taxon>Prorocentrales</taxon>
        <taxon>Prorocentraceae</taxon>
        <taxon>Prorocentrum</taxon>
    </lineage>
</organism>
<keyword evidence="11" id="KW-1185">Reference proteome</keyword>
<dbReference type="PROSITE" id="PS01219">
    <property type="entry name" value="AMMONIUM_TRANSP"/>
    <property type="match status" value="1"/>
</dbReference>
<gene>
    <name evidence="10" type="ORF">PCOR1329_LOCUS25925</name>
</gene>
<dbReference type="Gene3D" id="1.10.3430.10">
    <property type="entry name" value="Ammonium transporter AmtB like domains"/>
    <property type="match status" value="1"/>
</dbReference>
<keyword evidence="4 8" id="KW-0812">Transmembrane</keyword>
<dbReference type="Proteomes" id="UP001189429">
    <property type="component" value="Unassembled WGS sequence"/>
</dbReference>
<dbReference type="PANTHER" id="PTHR43029:SF10">
    <property type="entry name" value="AMMONIUM TRANSPORTER MEP2"/>
    <property type="match status" value="1"/>
</dbReference>
<evidence type="ECO:0000256" key="8">
    <source>
        <dbReference type="RuleBase" id="RU362002"/>
    </source>
</evidence>
<feature type="transmembrane region" description="Helical" evidence="8">
    <location>
        <begin position="290"/>
        <end position="307"/>
    </location>
</feature>
<feature type="transmembrane region" description="Helical" evidence="8">
    <location>
        <begin position="53"/>
        <end position="75"/>
    </location>
</feature>
<comment type="caution">
    <text evidence="8">Lacks conserved residue(s) required for the propagation of feature annotation.</text>
</comment>
<keyword evidence="6 8" id="KW-0472">Membrane</keyword>
<dbReference type="NCBIfam" id="TIGR00836">
    <property type="entry name" value="amt"/>
    <property type="match status" value="1"/>
</dbReference>
<reference evidence="10" key="1">
    <citation type="submission" date="2023-10" db="EMBL/GenBank/DDBJ databases">
        <authorList>
            <person name="Chen Y."/>
            <person name="Shah S."/>
            <person name="Dougan E. K."/>
            <person name="Thang M."/>
            <person name="Chan C."/>
        </authorList>
    </citation>
    <scope>NUCLEOTIDE SEQUENCE [LARGE SCALE GENOMIC DNA]</scope>
</reference>
<feature type="transmembrane region" description="Helical" evidence="8">
    <location>
        <begin position="132"/>
        <end position="153"/>
    </location>
</feature>
<evidence type="ECO:0000256" key="4">
    <source>
        <dbReference type="ARBA" id="ARBA00022692"/>
    </source>
</evidence>
<keyword evidence="5 8" id="KW-1133">Transmembrane helix</keyword>
<feature type="transmembrane region" description="Helical" evidence="8">
    <location>
        <begin position="319"/>
        <end position="340"/>
    </location>
</feature>
<evidence type="ECO:0000313" key="11">
    <source>
        <dbReference type="Proteomes" id="UP001189429"/>
    </source>
</evidence>
<comment type="similarity">
    <text evidence="2 8">Belongs to the ammonia transporter channel (TC 1.A.11.2) family.</text>
</comment>
<dbReference type="InterPro" id="IPR001905">
    <property type="entry name" value="Ammonium_transpt"/>
</dbReference>
<comment type="caution">
    <text evidence="10">The sequence shown here is derived from an EMBL/GenBank/DDBJ whole genome shotgun (WGS) entry which is preliminary data.</text>
</comment>
<dbReference type="Pfam" id="PF00909">
    <property type="entry name" value="Ammonium_transp"/>
    <property type="match status" value="1"/>
</dbReference>
<dbReference type="SUPFAM" id="SSF111352">
    <property type="entry name" value="Ammonium transporter"/>
    <property type="match status" value="1"/>
</dbReference>
<feature type="domain" description="Ammonium transporter AmtB-like" evidence="9">
    <location>
        <begin position="13"/>
        <end position="388"/>
    </location>
</feature>
<evidence type="ECO:0000256" key="6">
    <source>
        <dbReference type="ARBA" id="ARBA00023136"/>
    </source>
</evidence>
<proteinExistence type="inferred from homology"/>
<comment type="subcellular location">
    <subcellularLocation>
        <location evidence="8">Cell membrane</location>
        <topology evidence="8">Multi-pass membrane protein</topology>
    </subcellularLocation>
    <subcellularLocation>
        <location evidence="1">Membrane</location>
        <topology evidence="1">Multi-pass membrane protein</topology>
    </subcellularLocation>
</comment>
<evidence type="ECO:0000256" key="5">
    <source>
        <dbReference type="ARBA" id="ARBA00022989"/>
    </source>
</evidence>
<sequence length="396" mass="42395">MTEGAISPVDTTFVFFAMAMVQLMTPGLALFYGGLMRESSVITIMMQNFVTMGIVTVLWFLFLYSMCFADTWVVVANPFTHACLRGVSMYAPNGIATTIPALLFAGYQGMFAVITPALMTGCFADRFLFGPYLLFITVWMMLVYAPFCHWVWGGGWLAQWGVVDFAGGIVVHITAGFSALASLLMVGRRHVPDGMAKEDLDVPHNIPMVATGTAMLWFGWFGFNGGSGLAASGLAVGAGVNTEIAGSSACLVWMVLDWKLNKKPTLVGKCVGAIAGLATITPCAGFVQPWAAFIIGVIASLACYACCEFRRKFEIDDALDVWGVHGMGGFIGTILLGALADHPDCLNADPETNTVCINPGTVVRSWSQLGKQTTAAFFCAAYSFAVTIQRARDASS</sequence>
<feature type="transmembrane region" description="Helical" evidence="8">
    <location>
        <begin position="165"/>
        <end position="186"/>
    </location>
</feature>
<evidence type="ECO:0000259" key="9">
    <source>
        <dbReference type="Pfam" id="PF00909"/>
    </source>
</evidence>
<evidence type="ECO:0000256" key="7">
    <source>
        <dbReference type="ARBA" id="ARBA00023177"/>
    </source>
</evidence>
<feature type="transmembrane region" description="Helical" evidence="8">
    <location>
        <begin position="95"/>
        <end position="120"/>
    </location>
</feature>
<feature type="transmembrane region" description="Helical" evidence="8">
    <location>
        <begin position="12"/>
        <end position="32"/>
    </location>
</feature>
<dbReference type="InterPro" id="IPR024041">
    <property type="entry name" value="NH4_transpt_AmtB-like_dom"/>
</dbReference>
<evidence type="ECO:0000256" key="2">
    <source>
        <dbReference type="ARBA" id="ARBA00005887"/>
    </source>
</evidence>
<keyword evidence="3 8" id="KW-0813">Transport</keyword>
<accession>A0ABN9S416</accession>
<dbReference type="InterPro" id="IPR018047">
    <property type="entry name" value="Ammonium_transpt_CS"/>
</dbReference>
<dbReference type="EMBL" id="CAUYUJ010009125">
    <property type="protein sequence ID" value="CAK0825919.1"/>
    <property type="molecule type" value="Genomic_DNA"/>
</dbReference>